<dbReference type="EMBL" id="JABTTQ020001219">
    <property type="protein sequence ID" value="KAK6133369.1"/>
    <property type="molecule type" value="Genomic_DNA"/>
</dbReference>
<gene>
    <name evidence="3" type="ORF">DH2020_032879</name>
</gene>
<sequence>MDKGWGLTLENSDQAGFFVNRSVFGINLSPRLNHRNKDLINMFPANSSFRGVQPPPGGEQPVALGREVDFFSKKKRPINDVNAVVKKENNSPTGREFEVNTGLQLLTANNGSDQSTVDDGMYCDVEDRRAKIEVGQLQVELERMKAENQRLRGMLAQVSNNYTAMQMQLVSLMQHQQNSQVDKIVERKSEEKKLENGGVLVPRQFLDLSPRVTNQMADHEQSDSSSEERTLSGSPHEKVELSRNNKRTENPESDGWAPNKAPKLSPSNAVEQSTEATMRKARVSPSSLRSSNGKQTNVIIIHVTLPMDASGENTDKRWPKGTRVHERIIVAQWQSAVQCANNSKVCGRSTILITTYEGTHNHPPPPAAMAMASTTSSAANMLLSGSMPSADGLMNPNFLSRTILPCSPNMATISASAPFPTITLDLTQTPNPLHFQRPAPHFQVPFPAGPQQNFTPAQVPQMLGQALYNQSKFSGLQMSQDINIEAQHQQPAYADTLSAATAAITADPNFTAALAAAISAVIGGAHSNNNSNATPNNNADVYTVDSSKTSDSYPGN</sequence>
<evidence type="ECO:0008006" key="5">
    <source>
        <dbReference type="Google" id="ProtNLM"/>
    </source>
</evidence>
<feature type="compositionally biased region" description="Basic and acidic residues" evidence="2">
    <location>
        <begin position="217"/>
        <end position="250"/>
    </location>
</feature>
<comment type="caution">
    <text evidence="3">The sequence shown here is derived from an EMBL/GenBank/DDBJ whole genome shotgun (WGS) entry which is preliminary data.</text>
</comment>
<proteinExistence type="predicted"/>
<evidence type="ECO:0000256" key="2">
    <source>
        <dbReference type="SAM" id="MobiDB-lite"/>
    </source>
</evidence>
<feature type="compositionally biased region" description="Polar residues" evidence="2">
    <location>
        <begin position="265"/>
        <end position="276"/>
    </location>
</feature>
<dbReference type="PANTHER" id="PTHR31429:SF106">
    <property type="entry name" value="WRKY TRANSCRIPTION FACTOR 31-RELATED"/>
    <property type="match status" value="1"/>
</dbReference>
<evidence type="ECO:0000313" key="4">
    <source>
        <dbReference type="Proteomes" id="UP001318860"/>
    </source>
</evidence>
<feature type="region of interest" description="Disordered" evidence="2">
    <location>
        <begin position="214"/>
        <end position="295"/>
    </location>
</feature>
<dbReference type="InterPro" id="IPR044810">
    <property type="entry name" value="WRKY_plant"/>
</dbReference>
<evidence type="ECO:0000256" key="1">
    <source>
        <dbReference type="SAM" id="Coils"/>
    </source>
</evidence>
<feature type="compositionally biased region" description="Polar residues" evidence="2">
    <location>
        <begin position="284"/>
        <end position="295"/>
    </location>
</feature>
<protein>
    <recommendedName>
        <fullName evidence="5">WRKY domain-containing protein</fullName>
    </recommendedName>
</protein>
<reference evidence="3 4" key="1">
    <citation type="journal article" date="2021" name="Comput. Struct. Biotechnol. J.">
        <title>De novo genome assembly of the potent medicinal plant Rehmannia glutinosa using nanopore technology.</title>
        <authorList>
            <person name="Ma L."/>
            <person name="Dong C."/>
            <person name="Song C."/>
            <person name="Wang X."/>
            <person name="Zheng X."/>
            <person name="Niu Y."/>
            <person name="Chen S."/>
            <person name="Feng W."/>
        </authorList>
    </citation>
    <scope>NUCLEOTIDE SEQUENCE [LARGE SCALE GENOMIC DNA]</scope>
    <source>
        <strain evidence="3">DH-2019</strain>
    </source>
</reference>
<feature type="coiled-coil region" evidence="1">
    <location>
        <begin position="127"/>
        <end position="161"/>
    </location>
</feature>
<name>A0ABR0VGM2_REHGL</name>
<accession>A0ABR0VGM2</accession>
<feature type="compositionally biased region" description="Polar residues" evidence="2">
    <location>
        <begin position="544"/>
        <end position="556"/>
    </location>
</feature>
<keyword evidence="1" id="KW-0175">Coiled coil</keyword>
<dbReference type="PANTHER" id="PTHR31429">
    <property type="entry name" value="WRKY TRANSCRIPTION FACTOR 36-RELATED"/>
    <property type="match status" value="1"/>
</dbReference>
<organism evidence="3 4">
    <name type="scientific">Rehmannia glutinosa</name>
    <name type="common">Chinese foxglove</name>
    <dbReference type="NCBI Taxonomy" id="99300"/>
    <lineage>
        <taxon>Eukaryota</taxon>
        <taxon>Viridiplantae</taxon>
        <taxon>Streptophyta</taxon>
        <taxon>Embryophyta</taxon>
        <taxon>Tracheophyta</taxon>
        <taxon>Spermatophyta</taxon>
        <taxon>Magnoliopsida</taxon>
        <taxon>eudicotyledons</taxon>
        <taxon>Gunneridae</taxon>
        <taxon>Pentapetalae</taxon>
        <taxon>asterids</taxon>
        <taxon>lamiids</taxon>
        <taxon>Lamiales</taxon>
        <taxon>Orobanchaceae</taxon>
        <taxon>Rehmannieae</taxon>
        <taxon>Rehmannia</taxon>
    </lineage>
</organism>
<feature type="compositionally biased region" description="Low complexity" evidence="2">
    <location>
        <begin position="528"/>
        <end position="539"/>
    </location>
</feature>
<evidence type="ECO:0000313" key="3">
    <source>
        <dbReference type="EMBL" id="KAK6133369.1"/>
    </source>
</evidence>
<dbReference type="Proteomes" id="UP001318860">
    <property type="component" value="Unassembled WGS sequence"/>
</dbReference>
<keyword evidence="4" id="KW-1185">Reference proteome</keyword>
<feature type="region of interest" description="Disordered" evidence="2">
    <location>
        <begin position="528"/>
        <end position="556"/>
    </location>
</feature>